<dbReference type="Gene3D" id="1.25.40.20">
    <property type="entry name" value="Ankyrin repeat-containing domain"/>
    <property type="match status" value="5"/>
</dbReference>
<proteinExistence type="predicted"/>
<dbReference type="InterPro" id="IPR002110">
    <property type="entry name" value="Ankyrin_rpt"/>
</dbReference>
<evidence type="ECO:0000256" key="2">
    <source>
        <dbReference type="ARBA" id="ARBA00023043"/>
    </source>
</evidence>
<keyword evidence="1" id="KW-0677">Repeat</keyword>
<dbReference type="PRINTS" id="PR01415">
    <property type="entry name" value="ANKYRIN"/>
</dbReference>
<feature type="compositionally biased region" description="Gly residues" evidence="4">
    <location>
        <begin position="1193"/>
        <end position="1203"/>
    </location>
</feature>
<dbReference type="PANTHER" id="PTHR24198:SF165">
    <property type="entry name" value="ANKYRIN REPEAT-CONTAINING PROTEIN-RELATED"/>
    <property type="match status" value="1"/>
</dbReference>
<protein>
    <recommendedName>
        <fullName evidence="7">Flagellar associated protein</fullName>
    </recommendedName>
</protein>
<sequence>MGGACCKSAPEFNPDGSEKDPQSEEQRDQDPADLRRWAKDGDAGELERLLKRMPKKQIQSGAKKSENPEEEGNTALHFAAARGSLPCVELLVLYGSAVNARGAGGATPLHAALEAGKRQVAHFLLEHGADINATDKSGASPFLAVLVSGRKRLSTWLLQRCGSAISHVATDRAGLTAAAAVARNGWWDFLEKLAAAAGGEAPIALNTRSAEGDTPLGWTLKYGAAGLLSGDVLTGVVKKLLEAGASPMVPAFKEQIPPLCLAAATGSLPVLAALRAKGGELDPAVCVDSLRRNALHYAAAKGHQEMATLLMAEGGPGMAAHVTDAAGNTPLHLAALRGHADVSRVLLEKAEDKSAAILTINHEGVSVYHLMLQAGPEDRSQRGVMWILDHISADDARVGIKIKEVVVETPLLMAVASHQDKVVAALLEAGHDPNQAADTGGDIPLSRCLASATADTAAADAAIFKLLVEKGASMESASAACHPLLAICQNPLSRFSEQVVELLAAKAGGASALDWSAHADALGRGPLHLAALHDNAFMAKYLIETAKIDVDAVSGEGLTPLMYSAWGCAPNAMKVLLNRRANPRALSSPQGADAAAGGGDSVLSYCLQLDRAESLACAAMLLVMGAKPEDVRDGRGEGFIHRAVRYGSAEFIRLWVRYGGNVCMLATTADAADDLPEKLAAAAGGVGSRRGGPAEDYMDVVPEALEAEEEADDGAWDLGSGRMHGAEAAAAAASGGGDLDSAKAAAQADADADGADGAEGGVTIKAHRVSGAGGADGALAASGFADATVKRPSVNGRGGYGNVVDDGAEGLESFSLPGGATGASRAVAEAVEAEISRYPSFARAPSRVEVRRWARRGAAWFDDALPSLADGGCAGVDGASGLAVLDACLLPPSLPLPPGDEEEEAEEAADAAEDEPELHPAMDSDAIWRRMLLSRMKDRRQQPPSSGAGGAAAAAVKRPLAAVHTTGVAAERVAAASASATASPAAGTPTATATAAPSGGSFLERITRRRSGSFNGAAPAAAAGAAAGGAASIIQRFSGAGGSAAGSPAVTPRAGSAAGRRASLSGSPTAATAIAAVRVSGDDSGSPGAAAAAFSAAEGEWMAELERSAEGVFAALSRGTAADAAVAVGGSGSRAVRGVRASRDGGAAGAAADAVDAAAKRARRVRGPGAVAEGREGGNSSDSDTSDDSENEGAGGEGGGATGEGKLESALEDLKDAGMGLASKLLDKRVAITDPYYKKGSKYKGLPKYMDEKLVKVDSVPLGELLALADGLAERLARYPAPAEEAAPPAAADLRERNIKWYNLSLSPQEYPMKLGQWKAALKKAKAAAAAARLRAAKGPGGKVTVRSRKAWFGLPAMPSRPELRETSALVYAVRLARPACVAALLEASLAPLNLPDGWGVTPTAYAAYLLARDKHNTALQHIYDMLLARLPQVNYTRLDSADGNAGHSLLCPINLAVVTGDKARLAHLVLRCAGAINNSWTLLGDIPTYLSGLWEKAVAKCDSRCPALCLAVLSKRIDMVKLCLDLGANPNVYGESRDLKLKAKLAKEWSEEQERARKLKEEYRGVMSKASLGLMQKLARLKRAISRIEIPGLTKPHPFVTPLHLAARTGQAEVVFLLLRRGSLSNGGGSVPYAKYTPLQEAMMYARSNFSATNAGAKRKNWKEVRPALEDMPGMSAEAAKKDADQKANAMLRAMVDPTMMALKAVALAAKYAVNFLMEMRRRPIAHHDPAIWAAHVLLTHRAPYELADTQTGIALRDVMDNGKWKWLRRPQAKKFKVKDDIWTGWSRDDIEALKADSEIGYPAIRSTPEPKEYRQLKQQFIARCDEAYFGSGGKALHARWQKCAHRLLDIQQKYVYDELMPAIMNLAAQAVTQHVHGSGALLEKSGAGRRSALEAAAAALAGGVALDEGGVMDAKPLKAFVLPATLSTSAAGDGVAVAAEAQAAAAAELRDAAAKAAEHESWGRVMVWGPAGLFLGYPGEGELPGLPSGEEELAALGKDLADVDTDELKESLSNLAENFETAADWLLAKMQDASEGLSNLLEIIGIDFLDVL</sequence>
<evidence type="ECO:0000313" key="6">
    <source>
        <dbReference type="Proteomes" id="UP000650467"/>
    </source>
</evidence>
<feature type="compositionally biased region" description="Low complexity" evidence="4">
    <location>
        <begin position="1053"/>
        <end position="1064"/>
    </location>
</feature>
<organism evidence="5 6">
    <name type="scientific">Chlamydomonas incerta</name>
    <dbReference type="NCBI Taxonomy" id="51695"/>
    <lineage>
        <taxon>Eukaryota</taxon>
        <taxon>Viridiplantae</taxon>
        <taxon>Chlorophyta</taxon>
        <taxon>core chlorophytes</taxon>
        <taxon>Chlorophyceae</taxon>
        <taxon>CS clade</taxon>
        <taxon>Chlamydomonadales</taxon>
        <taxon>Chlamydomonadaceae</taxon>
        <taxon>Chlamydomonas</taxon>
    </lineage>
</organism>
<feature type="region of interest" description="Disordered" evidence="4">
    <location>
        <begin position="893"/>
        <end position="924"/>
    </location>
</feature>
<comment type="caution">
    <text evidence="5">The sequence shown here is derived from an EMBL/GenBank/DDBJ whole genome shotgun (WGS) entry which is preliminary data.</text>
</comment>
<feature type="repeat" description="ANK" evidence="3">
    <location>
        <begin position="104"/>
        <end position="136"/>
    </location>
</feature>
<name>A0A835SMR5_CHLIN</name>
<dbReference type="OrthoDB" id="549361at2759"/>
<feature type="compositionally biased region" description="Basic and acidic residues" evidence="4">
    <location>
        <begin position="16"/>
        <end position="50"/>
    </location>
</feature>
<keyword evidence="6" id="KW-1185">Reference proteome</keyword>
<dbReference type="InterPro" id="IPR036770">
    <property type="entry name" value="Ankyrin_rpt-contain_sf"/>
</dbReference>
<feature type="region of interest" description="Disordered" evidence="4">
    <location>
        <begin position="980"/>
        <end position="1002"/>
    </location>
</feature>
<gene>
    <name evidence="5" type="ORF">HXX76_015439</name>
</gene>
<feature type="repeat" description="ANK" evidence="3">
    <location>
        <begin position="326"/>
        <end position="352"/>
    </location>
</feature>
<dbReference type="Pfam" id="PF12796">
    <property type="entry name" value="Ank_2"/>
    <property type="match status" value="3"/>
</dbReference>
<feature type="repeat" description="ANK" evidence="3">
    <location>
        <begin position="1602"/>
        <end position="1624"/>
    </location>
</feature>
<feature type="repeat" description="ANK" evidence="3">
    <location>
        <begin position="71"/>
        <end position="103"/>
    </location>
</feature>
<dbReference type="Proteomes" id="UP000650467">
    <property type="component" value="Unassembled WGS sequence"/>
</dbReference>
<feature type="region of interest" description="Disordered" evidence="4">
    <location>
        <begin position="1041"/>
        <end position="1064"/>
    </location>
</feature>
<feature type="region of interest" description="Disordered" evidence="4">
    <location>
        <begin position="1"/>
        <end position="72"/>
    </location>
</feature>
<evidence type="ECO:0000256" key="4">
    <source>
        <dbReference type="SAM" id="MobiDB-lite"/>
    </source>
</evidence>
<dbReference type="Pfam" id="PF00023">
    <property type="entry name" value="Ank"/>
    <property type="match status" value="1"/>
</dbReference>
<accession>A0A835SMR5</accession>
<evidence type="ECO:0000256" key="1">
    <source>
        <dbReference type="ARBA" id="ARBA00022737"/>
    </source>
</evidence>
<dbReference type="PANTHER" id="PTHR24198">
    <property type="entry name" value="ANKYRIN REPEAT AND PROTEIN KINASE DOMAIN-CONTAINING PROTEIN"/>
    <property type="match status" value="1"/>
</dbReference>
<evidence type="ECO:0000313" key="5">
    <source>
        <dbReference type="EMBL" id="KAG2423290.1"/>
    </source>
</evidence>
<evidence type="ECO:0008006" key="7">
    <source>
        <dbReference type="Google" id="ProtNLM"/>
    </source>
</evidence>
<feature type="compositionally biased region" description="Low complexity" evidence="4">
    <location>
        <begin position="980"/>
        <end position="1001"/>
    </location>
</feature>
<reference evidence="5" key="1">
    <citation type="journal article" date="2020" name="bioRxiv">
        <title>Comparative genomics of Chlamydomonas.</title>
        <authorList>
            <person name="Craig R.J."/>
            <person name="Hasan A.R."/>
            <person name="Ness R.W."/>
            <person name="Keightley P.D."/>
        </authorList>
    </citation>
    <scope>NUCLEOTIDE SEQUENCE</scope>
    <source>
        <strain evidence="5">SAG 7.73</strain>
    </source>
</reference>
<keyword evidence="2 3" id="KW-0040">ANK repeat</keyword>
<evidence type="ECO:0000256" key="3">
    <source>
        <dbReference type="PROSITE-ProRule" id="PRU00023"/>
    </source>
</evidence>
<dbReference type="SUPFAM" id="SSF48403">
    <property type="entry name" value="Ankyrin repeat"/>
    <property type="match status" value="3"/>
</dbReference>
<dbReference type="EMBL" id="JAEHOC010000082">
    <property type="protein sequence ID" value="KAG2423290.1"/>
    <property type="molecule type" value="Genomic_DNA"/>
</dbReference>
<dbReference type="SMART" id="SM00248">
    <property type="entry name" value="ANK"/>
    <property type="match status" value="14"/>
</dbReference>
<dbReference type="PROSITE" id="PS50297">
    <property type="entry name" value="ANK_REP_REGION"/>
    <property type="match status" value="4"/>
</dbReference>
<dbReference type="PROSITE" id="PS50088">
    <property type="entry name" value="ANK_REPEAT"/>
    <property type="match status" value="4"/>
</dbReference>
<feature type="compositionally biased region" description="Acidic residues" evidence="4">
    <location>
        <begin position="899"/>
        <end position="916"/>
    </location>
</feature>
<feature type="region of interest" description="Disordered" evidence="4">
    <location>
        <begin position="1162"/>
        <end position="1205"/>
    </location>
</feature>